<dbReference type="OrthoDB" id="10547666at2759"/>
<sequence length="131" mass="14799">MLGVVALPLAAAPPKVQTRVRGGILTPPPSMAQNMAIAIDRLRAGIKDHRDPAQGWWITVEDRNIVLDCGANIFQWQYYCEISQGELNVFADIVASLRDSRLQRKWHMEFRPDRGPDPNIAQGNQRKRARV</sequence>
<reference evidence="4" key="1">
    <citation type="submission" date="2008-07" db="EMBL/GenBank/DDBJ databases">
        <title>Annotation of Ajellomyces capsulatus strain H88.</title>
        <authorList>
            <person name="Champion M."/>
            <person name="Cuomo C."/>
            <person name="Ma L.-J."/>
            <person name="Henn M.R."/>
            <person name="Sil A."/>
            <person name="Goldman B."/>
            <person name="Young S.K."/>
            <person name="Kodira C.D."/>
            <person name="Zeng Q."/>
            <person name="Koehrsen M."/>
            <person name="Alvarado L."/>
            <person name="Berlin A."/>
            <person name="Borenstein D."/>
            <person name="Chen Z."/>
            <person name="Engels R."/>
            <person name="Freedman E."/>
            <person name="Gellesch M."/>
            <person name="Goldberg J."/>
            <person name="Griggs A."/>
            <person name="Gujja S."/>
            <person name="Heiman D."/>
            <person name="Hepburn T."/>
            <person name="Howarth C."/>
            <person name="Jen D."/>
            <person name="Larson L."/>
            <person name="Lewis B."/>
            <person name="Mehta T."/>
            <person name="Park D."/>
            <person name="Pearson M."/>
            <person name="Roberts A."/>
            <person name="Saif S."/>
            <person name="Shea T."/>
            <person name="Shenoy N."/>
            <person name="Sisk P."/>
            <person name="Stolte C."/>
            <person name="Sykes S."/>
            <person name="Walk T."/>
            <person name="White J."/>
            <person name="Yandava C."/>
            <person name="Klein B."/>
            <person name="McEwen J.G."/>
            <person name="Puccia R."/>
            <person name="Goldman G.H."/>
            <person name="Felipe M.S."/>
            <person name="Nino-Vega G."/>
            <person name="San-Blas G."/>
            <person name="Taylor J."/>
            <person name="Mendoza L."/>
            <person name="Galagan J."/>
            <person name="Nusbaum C."/>
            <person name="Birren B."/>
        </authorList>
    </citation>
    <scope>NUCLEOTIDE SEQUENCE [LARGE SCALE GENOMIC DNA]</scope>
    <source>
        <strain evidence="4">H88</strain>
    </source>
</reference>
<evidence type="ECO:0000256" key="1">
    <source>
        <dbReference type="SAM" id="MobiDB-lite"/>
    </source>
</evidence>
<organism evidence="4">
    <name type="scientific">Ajellomyces capsulatus (strain H88)</name>
    <name type="common">Darling's disease fungus</name>
    <name type="synonym">Histoplasma capsulatum</name>
    <dbReference type="NCBI Taxonomy" id="544711"/>
    <lineage>
        <taxon>Eukaryota</taxon>
        <taxon>Fungi</taxon>
        <taxon>Dikarya</taxon>
        <taxon>Ascomycota</taxon>
        <taxon>Pezizomycotina</taxon>
        <taxon>Eurotiomycetes</taxon>
        <taxon>Eurotiomycetidae</taxon>
        <taxon>Onygenales</taxon>
        <taxon>Ajellomycetaceae</taxon>
        <taxon>Histoplasma</taxon>
    </lineage>
</organism>
<dbReference type="VEuPathDB" id="FungiDB:I7I53_03962"/>
<reference evidence="3" key="2">
    <citation type="submission" date="2021-01" db="EMBL/GenBank/DDBJ databases">
        <title>Chromosome-level genome assembly of a human fungal pathogen reveals clustering of transcriptionally co-regulated genes.</title>
        <authorList>
            <person name="Voorhies M."/>
            <person name="Cohen S."/>
            <person name="Shea T.P."/>
            <person name="Petrus S."/>
            <person name="Munoz J.F."/>
            <person name="Poplawski S."/>
            <person name="Goldman W.E."/>
            <person name="Michael T."/>
            <person name="Cuomo C.A."/>
            <person name="Sil A."/>
            <person name="Beyhan S."/>
        </authorList>
    </citation>
    <scope>NUCLEOTIDE SEQUENCE</scope>
    <source>
        <strain evidence="3">H88</strain>
    </source>
</reference>
<dbReference type="Proteomes" id="UP000663419">
    <property type="component" value="Chromosome 4"/>
</dbReference>
<gene>
    <name evidence="2" type="ORF">HCEG_04382</name>
    <name evidence="3" type="ORF">I7I53_03962</name>
</gene>
<evidence type="ECO:0000313" key="3">
    <source>
        <dbReference type="EMBL" id="QSS55937.1"/>
    </source>
</evidence>
<accession>F0UGS8</accession>
<dbReference type="AlphaFoldDB" id="F0UGS8"/>
<dbReference type="Proteomes" id="UP000008142">
    <property type="component" value="Unassembled WGS sequence"/>
</dbReference>
<evidence type="ECO:0000313" key="2">
    <source>
        <dbReference type="EMBL" id="EGC45167.1"/>
    </source>
</evidence>
<feature type="region of interest" description="Disordered" evidence="1">
    <location>
        <begin position="109"/>
        <end position="131"/>
    </location>
</feature>
<proteinExistence type="predicted"/>
<dbReference type="HOGENOM" id="CLU_1926971_0_0_1"/>
<evidence type="ECO:0000313" key="4">
    <source>
        <dbReference type="Proteomes" id="UP000008142"/>
    </source>
</evidence>
<dbReference type="EMBL" id="DS990638">
    <property type="protein sequence ID" value="EGC45167.1"/>
    <property type="molecule type" value="Genomic_DNA"/>
</dbReference>
<name>F0UGS8_AJEC8</name>
<protein>
    <submittedName>
        <fullName evidence="2">Predicted protein</fullName>
    </submittedName>
</protein>
<dbReference type="EMBL" id="CP069105">
    <property type="protein sequence ID" value="QSS55937.1"/>
    <property type="molecule type" value="Genomic_DNA"/>
</dbReference>